<organism evidence="4 5">
    <name type="scientific">Colletotrichum kahawae</name>
    <name type="common">Coffee berry disease fungus</name>
    <dbReference type="NCBI Taxonomy" id="34407"/>
    <lineage>
        <taxon>Eukaryota</taxon>
        <taxon>Fungi</taxon>
        <taxon>Dikarya</taxon>
        <taxon>Ascomycota</taxon>
        <taxon>Pezizomycotina</taxon>
        <taxon>Sordariomycetes</taxon>
        <taxon>Hypocreomycetidae</taxon>
        <taxon>Glomerellales</taxon>
        <taxon>Glomerellaceae</taxon>
        <taxon>Colletotrichum</taxon>
        <taxon>Colletotrichum gloeosporioides species complex</taxon>
    </lineage>
</organism>
<feature type="transmembrane region" description="Helical" evidence="2">
    <location>
        <begin position="233"/>
        <end position="253"/>
    </location>
</feature>
<sequence>MAATDEEKGMNVKEKLWQTLETVAPKPDPSSDMVKYDGFDADFETWVHRRYKKRIVYRFNKDFVLDMAALQRICVQFRLKRISEQAFNIVTSTPKEIGSLCKELDGELQGYTAALRDMEYMDNFGLTSNTKDPFTITTETTSQQAMLRDVWKNLLNPGSEERGSAKNADQGSGGLLGSKYNEGPGTAKNSKQALESLLRSEQDSIPGPLDRKKQFETSQQPDYRFRKKALQKYLKVFALAVVGNLFLIGPMILMVLKPGLITSLVTTSVCVTIFAAVAPKFLDKIGDVMSATAAYAAVLVVFVGTSGGGASV</sequence>
<evidence type="ECO:0000313" key="4">
    <source>
        <dbReference type="EMBL" id="KAK2734738.1"/>
    </source>
</evidence>
<evidence type="ECO:0000313" key="5">
    <source>
        <dbReference type="Proteomes" id="UP001281614"/>
    </source>
</evidence>
<feature type="region of interest" description="Disordered" evidence="1">
    <location>
        <begin position="158"/>
        <end position="191"/>
    </location>
</feature>
<protein>
    <recommendedName>
        <fullName evidence="3">DUF6594 domain-containing protein</fullName>
    </recommendedName>
</protein>
<keyword evidence="2" id="KW-1133">Transmembrane helix</keyword>
<keyword evidence="2" id="KW-0812">Transmembrane</keyword>
<feature type="transmembrane region" description="Helical" evidence="2">
    <location>
        <begin position="259"/>
        <end position="278"/>
    </location>
</feature>
<reference evidence="4" key="1">
    <citation type="submission" date="2023-02" db="EMBL/GenBank/DDBJ databases">
        <title>Colletotrichum kahawae CIFC_Que2 genome sequencing and assembly.</title>
        <authorList>
            <person name="Baroncelli R."/>
        </authorList>
    </citation>
    <scope>NUCLEOTIDE SEQUENCE</scope>
    <source>
        <strain evidence="4">CIFC_Que2</strain>
    </source>
</reference>
<gene>
    <name evidence="4" type="ORF">CKAH01_07972</name>
</gene>
<feature type="transmembrane region" description="Helical" evidence="2">
    <location>
        <begin position="290"/>
        <end position="310"/>
    </location>
</feature>
<evidence type="ECO:0000256" key="2">
    <source>
        <dbReference type="SAM" id="Phobius"/>
    </source>
</evidence>
<keyword evidence="2" id="KW-0472">Membrane</keyword>
<dbReference type="InterPro" id="IPR046529">
    <property type="entry name" value="DUF6594"/>
</dbReference>
<feature type="domain" description="DUF6594" evidence="3">
    <location>
        <begin position="206"/>
        <end position="300"/>
    </location>
</feature>
<evidence type="ECO:0000256" key="1">
    <source>
        <dbReference type="SAM" id="MobiDB-lite"/>
    </source>
</evidence>
<keyword evidence="5" id="KW-1185">Reference proteome</keyword>
<dbReference type="AlphaFoldDB" id="A0AAD9Y3L3"/>
<accession>A0AAD9Y3L3</accession>
<name>A0AAD9Y3L3_COLKA</name>
<dbReference type="Pfam" id="PF20237">
    <property type="entry name" value="DUF6594"/>
    <property type="match status" value="1"/>
</dbReference>
<comment type="caution">
    <text evidence="4">The sequence shown here is derived from an EMBL/GenBank/DDBJ whole genome shotgun (WGS) entry which is preliminary data.</text>
</comment>
<evidence type="ECO:0000259" key="3">
    <source>
        <dbReference type="Pfam" id="PF20237"/>
    </source>
</evidence>
<dbReference type="EMBL" id="VYYT01000456">
    <property type="protein sequence ID" value="KAK2734738.1"/>
    <property type="molecule type" value="Genomic_DNA"/>
</dbReference>
<proteinExistence type="predicted"/>
<dbReference type="Proteomes" id="UP001281614">
    <property type="component" value="Unassembled WGS sequence"/>
</dbReference>